<dbReference type="InterPro" id="IPR007526">
    <property type="entry name" value="SWIRM"/>
</dbReference>
<evidence type="ECO:0000259" key="2">
    <source>
        <dbReference type="Pfam" id="PF04433"/>
    </source>
</evidence>
<reference evidence="3" key="1">
    <citation type="submission" date="2021-03" db="EMBL/GenBank/DDBJ databases">
        <authorList>
            <person name="Tagirdzhanova G."/>
        </authorList>
    </citation>
    <scope>NUCLEOTIDE SEQUENCE</scope>
</reference>
<feature type="domain" description="SWIRM" evidence="2">
    <location>
        <begin position="331"/>
        <end position="404"/>
    </location>
</feature>
<dbReference type="Pfam" id="PF04433">
    <property type="entry name" value="SWIRM"/>
    <property type="match status" value="1"/>
</dbReference>
<accession>A0A8H3EEA1</accession>
<sequence length="438" mass="50117">MALISPPDEPLDSFSQPSSPAVFTAQATTMTPISQSKIPSQELSFARHPPTPQSPAISTFELAARFRNWSAEFSNGRSLVANPDPILYPEQRQSTEYNPPLFVEEHSSEKLQSPPAFLKRHKFDIPAPASVQSAPTTTASSVITSEQPEPERLKAELIDDHYKTRVLPQYVQSKSKVTKWSSPKRHMLPTREQYKLVLDVAWKSVVMKDYNTDPSQYLKRQLQENEENWQANKRQRVDMNSTTVLKPKETKAIATLVHPPRVRKPAKKPIDRSGTPEVKHRRTAAKKTKVEFNYDDVPDYTPSLSTLPADKNFRVNWNGHVLDLSRDPNNHLLHPAELQLASKLRFPCDQYLKTKRRVFVGRVNSLIKHPNKQFCKTDAQQVGGVDVNKLSQLWEAYNSIGWFDVAHFKNHVDKVRNSALVYDPKNTKWVERQDFFGF</sequence>
<dbReference type="InterPro" id="IPR009057">
    <property type="entry name" value="Homeodomain-like_sf"/>
</dbReference>
<dbReference type="Gene3D" id="1.10.10.10">
    <property type="entry name" value="Winged helix-like DNA-binding domain superfamily/Winged helix DNA-binding domain"/>
    <property type="match status" value="1"/>
</dbReference>
<protein>
    <recommendedName>
        <fullName evidence="2">SWIRM domain-containing protein</fullName>
    </recommendedName>
</protein>
<evidence type="ECO:0000256" key="1">
    <source>
        <dbReference type="SAM" id="MobiDB-lite"/>
    </source>
</evidence>
<dbReference type="SUPFAM" id="SSF46689">
    <property type="entry name" value="Homeodomain-like"/>
    <property type="match status" value="1"/>
</dbReference>
<gene>
    <name evidence="3" type="ORF">GOMPHAMPRED_000636</name>
</gene>
<proteinExistence type="predicted"/>
<feature type="region of interest" description="Disordered" evidence="1">
    <location>
        <begin position="262"/>
        <end position="285"/>
    </location>
</feature>
<dbReference type="FunFam" id="1.10.10.10:FF:000087">
    <property type="entry name" value="Transcriptional adapter 2"/>
    <property type="match status" value="1"/>
</dbReference>
<dbReference type="GO" id="GO:0010468">
    <property type="term" value="P:regulation of gene expression"/>
    <property type="evidence" value="ECO:0007669"/>
    <property type="project" value="UniProtKB-ARBA"/>
</dbReference>
<dbReference type="InterPro" id="IPR036388">
    <property type="entry name" value="WH-like_DNA-bd_sf"/>
</dbReference>
<evidence type="ECO:0000313" key="3">
    <source>
        <dbReference type="EMBL" id="CAF9903927.1"/>
    </source>
</evidence>
<keyword evidence="4" id="KW-1185">Reference proteome</keyword>
<comment type="caution">
    <text evidence="3">The sequence shown here is derived from an EMBL/GenBank/DDBJ whole genome shotgun (WGS) entry which is preliminary data.</text>
</comment>
<feature type="region of interest" description="Disordered" evidence="1">
    <location>
        <begin position="1"/>
        <end position="56"/>
    </location>
</feature>
<feature type="compositionally biased region" description="Polar residues" evidence="1">
    <location>
        <begin position="13"/>
        <end position="43"/>
    </location>
</feature>
<name>A0A8H3EEA1_9LECA</name>
<dbReference type="OrthoDB" id="5598695at2759"/>
<evidence type="ECO:0000313" key="4">
    <source>
        <dbReference type="Proteomes" id="UP000664169"/>
    </source>
</evidence>
<dbReference type="Proteomes" id="UP000664169">
    <property type="component" value="Unassembled WGS sequence"/>
</dbReference>
<organism evidence="3 4">
    <name type="scientific">Gomphillus americanus</name>
    <dbReference type="NCBI Taxonomy" id="1940652"/>
    <lineage>
        <taxon>Eukaryota</taxon>
        <taxon>Fungi</taxon>
        <taxon>Dikarya</taxon>
        <taxon>Ascomycota</taxon>
        <taxon>Pezizomycotina</taxon>
        <taxon>Lecanoromycetes</taxon>
        <taxon>OSLEUM clade</taxon>
        <taxon>Ostropomycetidae</taxon>
        <taxon>Ostropales</taxon>
        <taxon>Graphidaceae</taxon>
        <taxon>Gomphilloideae</taxon>
        <taxon>Gomphillus</taxon>
    </lineage>
</organism>
<dbReference type="AlphaFoldDB" id="A0A8H3EEA1"/>
<dbReference type="EMBL" id="CAJPDQ010000001">
    <property type="protein sequence ID" value="CAF9903927.1"/>
    <property type="molecule type" value="Genomic_DNA"/>
</dbReference>